<evidence type="ECO:0000313" key="8">
    <source>
        <dbReference type="Proteomes" id="UP001163105"/>
    </source>
</evidence>
<evidence type="ECO:0000256" key="2">
    <source>
        <dbReference type="ARBA" id="ARBA00022692"/>
    </source>
</evidence>
<accession>A0AB34FNP2</accession>
<gene>
    <name evidence="7" type="ORF">O9K51_07882</name>
</gene>
<feature type="transmembrane region" description="Helical" evidence="6">
    <location>
        <begin position="596"/>
        <end position="616"/>
    </location>
</feature>
<feature type="transmembrane region" description="Helical" evidence="6">
    <location>
        <begin position="637"/>
        <end position="657"/>
    </location>
</feature>
<keyword evidence="8" id="KW-1185">Reference proteome</keyword>
<keyword evidence="3 6" id="KW-1133">Transmembrane helix</keyword>
<protein>
    <recommendedName>
        <fullName evidence="9">Integral membrane protein</fullName>
    </recommendedName>
</protein>
<feature type="region of interest" description="Disordered" evidence="5">
    <location>
        <begin position="278"/>
        <end position="327"/>
    </location>
</feature>
<organism evidence="7 8">
    <name type="scientific">Purpureocillium lavendulum</name>
    <dbReference type="NCBI Taxonomy" id="1247861"/>
    <lineage>
        <taxon>Eukaryota</taxon>
        <taxon>Fungi</taxon>
        <taxon>Dikarya</taxon>
        <taxon>Ascomycota</taxon>
        <taxon>Pezizomycotina</taxon>
        <taxon>Sordariomycetes</taxon>
        <taxon>Hypocreomycetidae</taxon>
        <taxon>Hypocreales</taxon>
        <taxon>Ophiocordycipitaceae</taxon>
        <taxon>Purpureocillium</taxon>
    </lineage>
</organism>
<dbReference type="Proteomes" id="UP001163105">
    <property type="component" value="Unassembled WGS sequence"/>
</dbReference>
<dbReference type="PANTHER" id="PTHR13146">
    <property type="match status" value="1"/>
</dbReference>
<comment type="subcellular location">
    <subcellularLocation>
        <location evidence="1">Membrane</location>
        <topology evidence="1">Multi-pass membrane protein</topology>
    </subcellularLocation>
</comment>
<name>A0AB34FNP2_9HYPO</name>
<feature type="compositionally biased region" description="Basic residues" evidence="5">
    <location>
        <begin position="354"/>
        <end position="367"/>
    </location>
</feature>
<feature type="transmembrane region" description="Helical" evidence="6">
    <location>
        <begin position="524"/>
        <end position="541"/>
    </location>
</feature>
<dbReference type="AlphaFoldDB" id="A0AB34FNP2"/>
<dbReference type="InterPro" id="IPR037185">
    <property type="entry name" value="EmrE-like"/>
</dbReference>
<evidence type="ECO:0000313" key="7">
    <source>
        <dbReference type="EMBL" id="KAJ6439991.1"/>
    </source>
</evidence>
<feature type="transmembrane region" description="Helical" evidence="6">
    <location>
        <begin position="710"/>
        <end position="729"/>
    </location>
</feature>
<feature type="transmembrane region" description="Helical" evidence="6">
    <location>
        <begin position="493"/>
        <end position="518"/>
    </location>
</feature>
<evidence type="ECO:0000256" key="5">
    <source>
        <dbReference type="SAM" id="MobiDB-lite"/>
    </source>
</evidence>
<dbReference type="SUPFAM" id="SSF103481">
    <property type="entry name" value="Multidrug resistance efflux transporter EmrE"/>
    <property type="match status" value="1"/>
</dbReference>
<evidence type="ECO:0008006" key="9">
    <source>
        <dbReference type="Google" id="ProtNLM"/>
    </source>
</evidence>
<dbReference type="PANTHER" id="PTHR13146:SF0">
    <property type="entry name" value="SOLUTE CARRIER FAMILY 35 MEMBER F6"/>
    <property type="match status" value="1"/>
</dbReference>
<keyword evidence="2 6" id="KW-0812">Transmembrane</keyword>
<proteinExistence type="predicted"/>
<dbReference type="InterPro" id="IPR007271">
    <property type="entry name" value="Nuc_sug_transpt"/>
</dbReference>
<comment type="caution">
    <text evidence="7">The sequence shown here is derived from an EMBL/GenBank/DDBJ whole genome shotgun (WGS) entry which is preliminary data.</text>
</comment>
<reference evidence="7" key="1">
    <citation type="submission" date="2023-01" db="EMBL/GenBank/DDBJ databases">
        <title>The growth and conidiation of Purpureocillium lavendulum are regulated by nitrogen source and histone H3K14 acetylation.</title>
        <authorList>
            <person name="Tang P."/>
            <person name="Han J."/>
            <person name="Zhang C."/>
            <person name="Tang P."/>
            <person name="Qi F."/>
            <person name="Zhang K."/>
            <person name="Liang L."/>
        </authorList>
    </citation>
    <scope>NUCLEOTIDE SEQUENCE</scope>
    <source>
        <strain evidence="7">YMF1.00683</strain>
    </source>
</reference>
<evidence type="ECO:0000256" key="3">
    <source>
        <dbReference type="ARBA" id="ARBA00022989"/>
    </source>
</evidence>
<dbReference type="Pfam" id="PF04142">
    <property type="entry name" value="Nuc_sug_transp"/>
    <property type="match status" value="1"/>
</dbReference>
<evidence type="ECO:0000256" key="6">
    <source>
        <dbReference type="SAM" id="Phobius"/>
    </source>
</evidence>
<evidence type="ECO:0000256" key="1">
    <source>
        <dbReference type="ARBA" id="ARBA00004141"/>
    </source>
</evidence>
<dbReference type="GO" id="GO:0015165">
    <property type="term" value="F:pyrimidine nucleotide-sugar transmembrane transporter activity"/>
    <property type="evidence" value="ECO:0007669"/>
    <property type="project" value="InterPro"/>
</dbReference>
<feature type="compositionally biased region" description="Basic and acidic residues" evidence="5">
    <location>
        <begin position="471"/>
        <end position="482"/>
    </location>
</feature>
<feature type="transmembrane region" description="Helical" evidence="6">
    <location>
        <begin position="677"/>
        <end position="698"/>
    </location>
</feature>
<evidence type="ECO:0000256" key="4">
    <source>
        <dbReference type="ARBA" id="ARBA00023136"/>
    </source>
</evidence>
<dbReference type="GO" id="GO:0000139">
    <property type="term" value="C:Golgi membrane"/>
    <property type="evidence" value="ECO:0007669"/>
    <property type="project" value="InterPro"/>
</dbReference>
<feature type="region of interest" description="Disordered" evidence="5">
    <location>
        <begin position="459"/>
        <end position="484"/>
    </location>
</feature>
<sequence>MNMLKSSPVSGQVDIPSPVWRRIRESAETPRRAQANLDDLPESRLFAPFGGPLTEATTDLRPLRTAMGDERYRICHAVLGWLNTLLQSTTPEGREPPRNSLLGMCLRKIPACVANIESYEKELAKEEGRQSMWDTSNVSFELYGQLETLGAATCGWRPLKLAVRAHGLSLLCQAMAEGLFDPNVADLCGHLYGMDLGSCFDDGCSLQKDVAFLLAQRTKDLRDLAFAESLRGSRDLASGKTMFSGWRWEEGISEWVLPSSETNNTPNECPRQALRQLPNCSRSGSQNASVAPAPKTIAMPQKRRRDSGRPASSGSSENSTTPSPPVLTAFDVHRRILVLSASQRRDRLSTNPRQQHHHHHHQRKRRVSYPIPPIMASRAAVPFLVGMMLLTGVCNTLLTKYQDNQCVRNCDPGDGKRPAHFEQPVLQTAQMFVGEMGCWLVVGLMSVYRRLLSRPSPAERGYEAVDNGDANEDRHGHPKPDGGRPSVLRGYRVVLLALPAICDICGTTLMNAGLLLVAASIYQMTRGALVLFVGLFSVMFLRRHLYLFQWLSLVGVVLGVAVVGLAGAIWPDEKKVSQQGFDGAETDAGLSDAARAIIGVLLIAGAQIFTATQFVLEEWMLENSSIEPIRVVGWEGIFGFVVTLLVMVFMHLAVGRTDAGRYGYFDMNEGLRQMSHTRIWVSSVLIMISIGGFNFFGLSVTRTVSATSRSTIDTCRTLFIWIVSLGLGWESFKALQIVGFAMLVYSTFVFNGIVQPPLKSLRPNHEVEELLPEEPIEHQ</sequence>
<feature type="compositionally biased region" description="Polar residues" evidence="5">
    <location>
        <begin position="278"/>
        <end position="289"/>
    </location>
</feature>
<dbReference type="EMBL" id="JAQHRD010000006">
    <property type="protein sequence ID" value="KAJ6439991.1"/>
    <property type="molecule type" value="Genomic_DNA"/>
</dbReference>
<keyword evidence="4 6" id="KW-0472">Membrane</keyword>
<feature type="transmembrane region" description="Helical" evidence="6">
    <location>
        <begin position="548"/>
        <end position="570"/>
    </location>
</feature>
<feature type="compositionally biased region" description="Low complexity" evidence="5">
    <location>
        <begin position="310"/>
        <end position="321"/>
    </location>
</feature>
<feature type="transmembrane region" description="Helical" evidence="6">
    <location>
        <begin position="379"/>
        <end position="398"/>
    </location>
</feature>
<feature type="region of interest" description="Disordered" evidence="5">
    <location>
        <begin position="342"/>
        <end position="368"/>
    </location>
</feature>